<dbReference type="Pfam" id="PF00561">
    <property type="entry name" value="Abhydrolase_1"/>
    <property type="match status" value="1"/>
</dbReference>
<evidence type="ECO:0000256" key="5">
    <source>
        <dbReference type="ARBA" id="ARBA00023002"/>
    </source>
</evidence>
<name>A0A9W6RE40_9ACTN</name>
<dbReference type="AlphaFoldDB" id="A0A9W6RE40"/>
<evidence type="ECO:0000256" key="4">
    <source>
        <dbReference type="ARBA" id="ARBA00022827"/>
    </source>
</evidence>
<dbReference type="InterPro" id="IPR052542">
    <property type="entry name" value="Cholesterol_Oxidase"/>
</dbReference>
<reference evidence="7" key="1">
    <citation type="submission" date="2023-03" db="EMBL/GenBank/DDBJ databases">
        <title>Actinoallomurus iriomotensis NBRC 103681.</title>
        <authorList>
            <person name="Ichikawa N."/>
            <person name="Sato H."/>
            <person name="Tonouchi N."/>
        </authorList>
    </citation>
    <scope>NUCLEOTIDE SEQUENCE</scope>
    <source>
        <strain evidence="7">NBRC 103681</strain>
    </source>
</reference>
<sequence>MEKRIARYTLEGVPDARATMHPFTTADGLGLYLTRFHRADCDDVVLLLHGLTASSDMFIMPEHRNFAGFLLDEGFSDVWTLDFRMSSRFPYDAETHRYTFDDIAHWDFPAALAELRSHVGDRRVHVVAHCTGGIAFAMSLFGGAVDGIASFTTNSVSLTPRPPTWSRIKLALGPATEEYLLGLPFVDPRFGDAPPLTRAWLLSRLVSLFHRECEVRACHMASFMWGSGRPALYEHANLLPVTHERMADLLSATGAHYYRHVRKMARAGHAVKYDPSDSRHADLPDDYLANAAEITTPILFIAGDHNHVFPDANAYCYKLLEEITPGLHELAILPGYGHIDPFIGKNSHIDVFPKIVDFLKRKAA</sequence>
<keyword evidence="3" id="KW-0285">Flavoprotein</keyword>
<dbReference type="InterPro" id="IPR000073">
    <property type="entry name" value="AB_hydrolase_1"/>
</dbReference>
<organism evidence="7 8">
    <name type="scientific">Actinoallomurus iriomotensis</name>
    <dbReference type="NCBI Taxonomy" id="478107"/>
    <lineage>
        <taxon>Bacteria</taxon>
        <taxon>Bacillati</taxon>
        <taxon>Actinomycetota</taxon>
        <taxon>Actinomycetes</taxon>
        <taxon>Streptosporangiales</taxon>
        <taxon>Thermomonosporaceae</taxon>
        <taxon>Actinoallomurus</taxon>
    </lineage>
</organism>
<dbReference type="RefSeq" id="WP_285617212.1">
    <property type="nucleotide sequence ID" value="NZ_BSTJ01000001.1"/>
</dbReference>
<evidence type="ECO:0000313" key="8">
    <source>
        <dbReference type="Proteomes" id="UP001165135"/>
    </source>
</evidence>
<dbReference type="GO" id="GO:0016491">
    <property type="term" value="F:oxidoreductase activity"/>
    <property type="evidence" value="ECO:0007669"/>
    <property type="project" value="UniProtKB-KW"/>
</dbReference>
<dbReference type="EMBL" id="BSTJ01000001">
    <property type="protein sequence ID" value="GLY72235.1"/>
    <property type="molecule type" value="Genomic_DNA"/>
</dbReference>
<dbReference type="PANTHER" id="PTHR47470">
    <property type="entry name" value="CHOLESTEROL OXIDASE"/>
    <property type="match status" value="1"/>
</dbReference>
<accession>A0A9W6RE40</accession>
<proteinExistence type="inferred from homology"/>
<keyword evidence="5" id="KW-0560">Oxidoreductase</keyword>
<dbReference type="SUPFAM" id="SSF53474">
    <property type="entry name" value="alpha/beta-Hydrolases"/>
    <property type="match status" value="1"/>
</dbReference>
<comment type="caution">
    <text evidence="7">The sequence shown here is derived from an EMBL/GenBank/DDBJ whole genome shotgun (WGS) entry which is preliminary data.</text>
</comment>
<evidence type="ECO:0000259" key="6">
    <source>
        <dbReference type="Pfam" id="PF00561"/>
    </source>
</evidence>
<gene>
    <name evidence="7" type="ORF">Airi01_005020</name>
</gene>
<feature type="domain" description="AB hydrolase-1" evidence="6">
    <location>
        <begin position="44"/>
        <end position="341"/>
    </location>
</feature>
<keyword evidence="4" id="KW-0274">FAD</keyword>
<comment type="similarity">
    <text evidence="2">Belongs to the GMC oxidoreductase family.</text>
</comment>
<evidence type="ECO:0000256" key="2">
    <source>
        <dbReference type="ARBA" id="ARBA00010790"/>
    </source>
</evidence>
<dbReference type="Proteomes" id="UP001165135">
    <property type="component" value="Unassembled WGS sequence"/>
</dbReference>
<dbReference type="PANTHER" id="PTHR47470:SF1">
    <property type="entry name" value="FAD-DEPENDENT OXIDOREDUCTASE 2 FAD BINDING DOMAIN-CONTAINING PROTEIN"/>
    <property type="match status" value="1"/>
</dbReference>
<evidence type="ECO:0000313" key="7">
    <source>
        <dbReference type="EMBL" id="GLY72235.1"/>
    </source>
</evidence>
<evidence type="ECO:0000256" key="3">
    <source>
        <dbReference type="ARBA" id="ARBA00022630"/>
    </source>
</evidence>
<dbReference type="Gene3D" id="3.40.50.1820">
    <property type="entry name" value="alpha/beta hydrolase"/>
    <property type="match status" value="1"/>
</dbReference>
<comment type="cofactor">
    <cofactor evidence="1">
        <name>FAD</name>
        <dbReference type="ChEBI" id="CHEBI:57692"/>
    </cofactor>
</comment>
<evidence type="ECO:0000256" key="1">
    <source>
        <dbReference type="ARBA" id="ARBA00001974"/>
    </source>
</evidence>
<protein>
    <recommendedName>
        <fullName evidence="6">AB hydrolase-1 domain-containing protein</fullName>
    </recommendedName>
</protein>
<dbReference type="InterPro" id="IPR029058">
    <property type="entry name" value="AB_hydrolase_fold"/>
</dbReference>